<dbReference type="InterPro" id="IPR001387">
    <property type="entry name" value="Cro/C1-type_HTH"/>
</dbReference>
<dbReference type="Gene3D" id="1.10.260.40">
    <property type="entry name" value="lambda repressor-like DNA-binding domains"/>
    <property type="match status" value="1"/>
</dbReference>
<dbReference type="InterPro" id="IPR010982">
    <property type="entry name" value="Lambda_DNA-bd_dom_sf"/>
</dbReference>
<dbReference type="KEGG" id="pace:A6070_04950"/>
<evidence type="ECO:0000256" key="1">
    <source>
        <dbReference type="ARBA" id="ARBA00023125"/>
    </source>
</evidence>
<dbReference type="GO" id="GO:0003677">
    <property type="term" value="F:DNA binding"/>
    <property type="evidence" value="ECO:0007669"/>
    <property type="project" value="UniProtKB-KW"/>
</dbReference>
<dbReference type="OrthoDB" id="9805356at2"/>
<dbReference type="CDD" id="cd00093">
    <property type="entry name" value="HTH_XRE"/>
    <property type="match status" value="1"/>
</dbReference>
<protein>
    <submittedName>
        <fullName evidence="3">Transcriptional regulator</fullName>
    </submittedName>
</protein>
<proteinExistence type="predicted"/>
<organism evidence="3 4">
    <name type="scientific">Syntrophotalea acetylenica</name>
    <name type="common">Pelobacter acetylenicus</name>
    <dbReference type="NCBI Taxonomy" id="29542"/>
    <lineage>
        <taxon>Bacteria</taxon>
        <taxon>Pseudomonadati</taxon>
        <taxon>Thermodesulfobacteriota</taxon>
        <taxon>Desulfuromonadia</taxon>
        <taxon>Desulfuromonadales</taxon>
        <taxon>Syntrophotaleaceae</taxon>
        <taxon>Syntrophotalea</taxon>
    </lineage>
</organism>
<evidence type="ECO:0000313" key="4">
    <source>
        <dbReference type="Proteomes" id="UP000182264"/>
    </source>
</evidence>
<evidence type="ECO:0000259" key="2">
    <source>
        <dbReference type="PROSITE" id="PS50943"/>
    </source>
</evidence>
<dbReference type="AlphaFoldDB" id="A0A1L3GHR2"/>
<dbReference type="InterPro" id="IPR011051">
    <property type="entry name" value="RmlC_Cupin_sf"/>
</dbReference>
<dbReference type="SUPFAM" id="SSF47413">
    <property type="entry name" value="lambda repressor-like DNA-binding domains"/>
    <property type="match status" value="1"/>
</dbReference>
<keyword evidence="1" id="KW-0238">DNA-binding</keyword>
<dbReference type="EMBL" id="CP015518">
    <property type="protein sequence ID" value="APG25477.1"/>
    <property type="molecule type" value="Genomic_DNA"/>
</dbReference>
<dbReference type="PANTHER" id="PTHR46797:SF19">
    <property type="entry name" value="BLL2473 PROTEIN"/>
    <property type="match status" value="1"/>
</dbReference>
<sequence length="184" mass="21004">MQQKIREIASRVRELRELSEISVEQMAESLNLPILTYQRYENGSEDIPASILYKIATDLQVDMGLLLTGDMPRMHIFTVTRKDKGVAVERRSQYSYQSLAANFVHKKAEPFLVSVEPRPDGSKPQKNTHPGQEFNLVLEGRIKIHIHHNEVELEAGDSIYFDANYEHAMEALDGRPAKFLAIIL</sequence>
<dbReference type="GO" id="GO:0003700">
    <property type="term" value="F:DNA-binding transcription factor activity"/>
    <property type="evidence" value="ECO:0007669"/>
    <property type="project" value="TreeGrafter"/>
</dbReference>
<dbReference type="GO" id="GO:0005829">
    <property type="term" value="C:cytosol"/>
    <property type="evidence" value="ECO:0007669"/>
    <property type="project" value="TreeGrafter"/>
</dbReference>
<dbReference type="InterPro" id="IPR014710">
    <property type="entry name" value="RmlC-like_jellyroll"/>
</dbReference>
<reference evidence="3 4" key="1">
    <citation type="journal article" date="2017" name="Genome Announc.">
        <title>Complete Genome Sequences of Two Acetylene-Fermenting Pelobacter acetylenicus Strains.</title>
        <authorList>
            <person name="Sutton J.M."/>
            <person name="Baesman S.M."/>
            <person name="Fierst J.L."/>
            <person name="Poret-Peterson A.T."/>
            <person name="Oremland R.S."/>
            <person name="Dunlap D.S."/>
            <person name="Akob D.M."/>
        </authorList>
    </citation>
    <scope>NUCLEOTIDE SEQUENCE [LARGE SCALE GENOMIC DNA]</scope>
    <source>
        <strain evidence="3 4">DSM 3247</strain>
    </source>
</reference>
<accession>A0A1L3GHR2</accession>
<dbReference type="Proteomes" id="UP000182264">
    <property type="component" value="Chromosome"/>
</dbReference>
<dbReference type="STRING" id="29542.A6070_04950"/>
<dbReference type="RefSeq" id="WP_072287318.1">
    <property type="nucleotide sequence ID" value="NZ_CP015455.1"/>
</dbReference>
<dbReference type="InterPro" id="IPR013096">
    <property type="entry name" value="Cupin_2"/>
</dbReference>
<dbReference type="InterPro" id="IPR050807">
    <property type="entry name" value="TransReg_Diox_bact_type"/>
</dbReference>
<dbReference type="CDD" id="cd02209">
    <property type="entry name" value="cupin_XRE_C"/>
    <property type="match status" value="1"/>
</dbReference>
<evidence type="ECO:0000313" key="3">
    <source>
        <dbReference type="EMBL" id="APG25477.1"/>
    </source>
</evidence>
<keyword evidence="4" id="KW-1185">Reference proteome</keyword>
<dbReference type="SMART" id="SM00530">
    <property type="entry name" value="HTH_XRE"/>
    <property type="match status" value="1"/>
</dbReference>
<name>A0A1L3GHR2_SYNAC</name>
<dbReference type="SUPFAM" id="SSF51182">
    <property type="entry name" value="RmlC-like cupins"/>
    <property type="match status" value="1"/>
</dbReference>
<dbReference type="PANTHER" id="PTHR46797">
    <property type="entry name" value="HTH-TYPE TRANSCRIPTIONAL REGULATOR"/>
    <property type="match status" value="1"/>
</dbReference>
<dbReference type="Pfam" id="PF07883">
    <property type="entry name" value="Cupin_2"/>
    <property type="match status" value="1"/>
</dbReference>
<dbReference type="Pfam" id="PF01381">
    <property type="entry name" value="HTH_3"/>
    <property type="match status" value="1"/>
</dbReference>
<dbReference type="PROSITE" id="PS50943">
    <property type="entry name" value="HTH_CROC1"/>
    <property type="match status" value="1"/>
</dbReference>
<feature type="domain" description="HTH cro/C1-type" evidence="2">
    <location>
        <begin position="12"/>
        <end position="66"/>
    </location>
</feature>
<gene>
    <name evidence="3" type="ORF">A7E75_10940</name>
</gene>
<dbReference type="Gene3D" id="2.60.120.10">
    <property type="entry name" value="Jelly Rolls"/>
    <property type="match status" value="1"/>
</dbReference>